<keyword evidence="1" id="KW-0812">Transmembrane</keyword>
<feature type="transmembrane region" description="Helical" evidence="1">
    <location>
        <begin position="66"/>
        <end position="88"/>
    </location>
</feature>
<reference evidence="2" key="1">
    <citation type="submission" date="2023-06" db="EMBL/GenBank/DDBJ databases">
        <title>Draft genome sequence of Nocardioides sp. SOB77.</title>
        <authorList>
            <person name="Zhang G."/>
        </authorList>
    </citation>
    <scope>NUCLEOTIDE SEQUENCE</scope>
    <source>
        <strain evidence="2">SOB77</strain>
    </source>
</reference>
<feature type="transmembrane region" description="Helical" evidence="1">
    <location>
        <begin position="12"/>
        <end position="38"/>
    </location>
</feature>
<accession>A0ABT8FBG8</accession>
<protein>
    <submittedName>
        <fullName evidence="2">PGPGW domain-containing protein</fullName>
    </submittedName>
</protein>
<name>A0ABT8FBG8_9ACTN</name>
<sequence>MRVLVEPVGWLLVLLGLVLLPLPGPGVVVLVGGLVVLAERYEWAARQLHRARAVAGDRAVSTPARAAVSITSTAVLALAGLLWIWPGWSWLPGGVWAGVGQLVSGVAALALLLVEHRRHRRARQATAAVASVGLRRSGMLDPMEPGGVGVEQDR</sequence>
<gene>
    <name evidence="2" type="ORF">QWY28_03685</name>
</gene>
<comment type="caution">
    <text evidence="2">The sequence shown here is derived from an EMBL/GenBank/DDBJ whole genome shotgun (WGS) entry which is preliminary data.</text>
</comment>
<evidence type="ECO:0000256" key="1">
    <source>
        <dbReference type="SAM" id="Phobius"/>
    </source>
</evidence>
<keyword evidence="1" id="KW-1133">Transmembrane helix</keyword>
<evidence type="ECO:0000313" key="3">
    <source>
        <dbReference type="Proteomes" id="UP001168620"/>
    </source>
</evidence>
<dbReference type="Proteomes" id="UP001168620">
    <property type="component" value="Unassembled WGS sequence"/>
</dbReference>
<evidence type="ECO:0000313" key="2">
    <source>
        <dbReference type="EMBL" id="MDN4172036.1"/>
    </source>
</evidence>
<dbReference type="RefSeq" id="WP_300950947.1">
    <property type="nucleotide sequence ID" value="NZ_JAUHJQ010000001.1"/>
</dbReference>
<feature type="transmembrane region" description="Helical" evidence="1">
    <location>
        <begin position="94"/>
        <end position="114"/>
    </location>
</feature>
<dbReference type="Pfam" id="PF09656">
    <property type="entry name" value="PGPGW"/>
    <property type="match status" value="1"/>
</dbReference>
<keyword evidence="1" id="KW-0472">Membrane</keyword>
<organism evidence="2 3">
    <name type="scientific">Nocardioides oceani</name>
    <dbReference type="NCBI Taxonomy" id="3058369"/>
    <lineage>
        <taxon>Bacteria</taxon>
        <taxon>Bacillati</taxon>
        <taxon>Actinomycetota</taxon>
        <taxon>Actinomycetes</taxon>
        <taxon>Propionibacteriales</taxon>
        <taxon>Nocardioidaceae</taxon>
        <taxon>Nocardioides</taxon>
    </lineage>
</organism>
<proteinExistence type="predicted"/>
<dbReference type="InterPro" id="IPR019099">
    <property type="entry name" value="Uncharacterised_PGPGW_TM"/>
</dbReference>
<dbReference type="EMBL" id="JAUHJQ010000001">
    <property type="protein sequence ID" value="MDN4172036.1"/>
    <property type="molecule type" value="Genomic_DNA"/>
</dbReference>
<keyword evidence="3" id="KW-1185">Reference proteome</keyword>